<dbReference type="Proteomes" id="UP000199416">
    <property type="component" value="Unassembled WGS sequence"/>
</dbReference>
<organism evidence="2 3">
    <name type="scientific">Geodermatophilus telluris</name>
    <dbReference type="NCBI Taxonomy" id="1190417"/>
    <lineage>
        <taxon>Bacteria</taxon>
        <taxon>Bacillati</taxon>
        <taxon>Actinomycetota</taxon>
        <taxon>Actinomycetes</taxon>
        <taxon>Geodermatophilales</taxon>
        <taxon>Geodermatophilaceae</taxon>
        <taxon>Geodermatophilus</taxon>
    </lineage>
</organism>
<feature type="compositionally biased region" description="Basic and acidic residues" evidence="1">
    <location>
        <begin position="1"/>
        <end position="25"/>
    </location>
</feature>
<evidence type="ECO:0000256" key="1">
    <source>
        <dbReference type="SAM" id="MobiDB-lite"/>
    </source>
</evidence>
<evidence type="ECO:0000313" key="3">
    <source>
        <dbReference type="Proteomes" id="UP000199416"/>
    </source>
</evidence>
<gene>
    <name evidence="2" type="ORF">SAMN05660690_1954</name>
</gene>
<dbReference type="AlphaFoldDB" id="A0A1G6MQB3"/>
<evidence type="ECO:0000313" key="2">
    <source>
        <dbReference type="EMBL" id="SDC57155.1"/>
    </source>
</evidence>
<accession>A0A1G6MQB3</accession>
<dbReference type="STRING" id="1190417.SAMN05660690_1954"/>
<protein>
    <submittedName>
        <fullName evidence="2">Uncharacterized protein</fullName>
    </submittedName>
</protein>
<dbReference type="OrthoDB" id="5198410at2"/>
<dbReference type="RefSeq" id="WP_091365477.1">
    <property type="nucleotide sequence ID" value="NZ_FMZF01000002.1"/>
</dbReference>
<sequence>MTERQSAVDHPRSDDTKGRDRHDGEDTAGVSELVGTAEADDVQAQGAAPNAPGGAVPAPPGDGS</sequence>
<feature type="region of interest" description="Disordered" evidence="1">
    <location>
        <begin position="1"/>
        <end position="64"/>
    </location>
</feature>
<feature type="compositionally biased region" description="Low complexity" evidence="1">
    <location>
        <begin position="46"/>
        <end position="56"/>
    </location>
</feature>
<name>A0A1G6MQB3_9ACTN</name>
<reference evidence="3" key="1">
    <citation type="submission" date="2016-10" db="EMBL/GenBank/DDBJ databases">
        <authorList>
            <person name="Varghese N."/>
            <person name="Submissions S."/>
        </authorList>
    </citation>
    <scope>NUCLEOTIDE SEQUENCE [LARGE SCALE GENOMIC DNA]</scope>
    <source>
        <strain evidence="3">DSM 45421</strain>
    </source>
</reference>
<proteinExistence type="predicted"/>
<dbReference type="EMBL" id="FMZF01000002">
    <property type="protein sequence ID" value="SDC57155.1"/>
    <property type="molecule type" value="Genomic_DNA"/>
</dbReference>
<keyword evidence="3" id="KW-1185">Reference proteome</keyword>